<proteinExistence type="predicted"/>
<organism evidence="1 2">
    <name type="scientific">Phytophthora megakarya</name>
    <dbReference type="NCBI Taxonomy" id="4795"/>
    <lineage>
        <taxon>Eukaryota</taxon>
        <taxon>Sar</taxon>
        <taxon>Stramenopiles</taxon>
        <taxon>Oomycota</taxon>
        <taxon>Peronosporomycetes</taxon>
        <taxon>Peronosporales</taxon>
        <taxon>Peronosporaceae</taxon>
        <taxon>Phytophthora</taxon>
    </lineage>
</organism>
<dbReference type="AlphaFoldDB" id="A0A225VPS0"/>
<protein>
    <submittedName>
        <fullName evidence="1">Uncharacterized protein</fullName>
    </submittedName>
</protein>
<evidence type="ECO:0000313" key="2">
    <source>
        <dbReference type="Proteomes" id="UP000198211"/>
    </source>
</evidence>
<gene>
    <name evidence="1" type="ORF">PHMEG_00020272</name>
</gene>
<evidence type="ECO:0000313" key="1">
    <source>
        <dbReference type="EMBL" id="OWZ07342.1"/>
    </source>
</evidence>
<sequence length="124" mass="14645">MLLVVELFVNAPLSYRDRLLEPDFCVHIVAMPDRKAKAQFRFIVTDLQRLEVYLQLSDRIITKEGALRVRLRRVIYPQRWVDMAGQKRFPICCSRFKFFQCIKLFVLKSSAVFLVLHLEINEGV</sequence>
<dbReference type="OrthoDB" id="131534at2759"/>
<reference evidence="2" key="1">
    <citation type="submission" date="2017-03" db="EMBL/GenBank/DDBJ databases">
        <title>Phytopthora megakarya and P. palmivora, two closely related causual agents of cacao black pod achieved similar genome size and gene model numbers by different mechanisms.</title>
        <authorList>
            <person name="Ali S."/>
            <person name="Shao J."/>
            <person name="Larry D.J."/>
            <person name="Kronmiller B."/>
            <person name="Shen D."/>
            <person name="Strem M.D."/>
            <person name="Melnick R.L."/>
            <person name="Guiltinan M.J."/>
            <person name="Tyler B.M."/>
            <person name="Meinhardt L.W."/>
            <person name="Bailey B.A."/>
        </authorList>
    </citation>
    <scope>NUCLEOTIDE SEQUENCE [LARGE SCALE GENOMIC DNA]</scope>
    <source>
        <strain evidence="2">zdho120</strain>
    </source>
</reference>
<keyword evidence="2" id="KW-1185">Reference proteome</keyword>
<dbReference type="Proteomes" id="UP000198211">
    <property type="component" value="Unassembled WGS sequence"/>
</dbReference>
<dbReference type="EMBL" id="NBNE01003577">
    <property type="protein sequence ID" value="OWZ07342.1"/>
    <property type="molecule type" value="Genomic_DNA"/>
</dbReference>
<comment type="caution">
    <text evidence="1">The sequence shown here is derived from an EMBL/GenBank/DDBJ whole genome shotgun (WGS) entry which is preliminary data.</text>
</comment>
<accession>A0A225VPS0</accession>
<name>A0A225VPS0_9STRA</name>